<proteinExistence type="predicted"/>
<protein>
    <submittedName>
        <fullName evidence="1">Uncharacterized protein</fullName>
    </submittedName>
</protein>
<evidence type="ECO:0000313" key="2">
    <source>
        <dbReference type="Proteomes" id="UP000004095"/>
    </source>
</evidence>
<evidence type="ECO:0000313" key="1">
    <source>
        <dbReference type="EMBL" id="EAY31565.1"/>
    </source>
</evidence>
<accession>A1ZD26</accession>
<comment type="caution">
    <text evidence="1">The sequence shown here is derived from an EMBL/GenBank/DDBJ whole genome shotgun (WGS) entry which is preliminary data.</text>
</comment>
<keyword evidence="2" id="KW-1185">Reference proteome</keyword>
<reference evidence="1 2" key="1">
    <citation type="submission" date="2007-01" db="EMBL/GenBank/DDBJ databases">
        <authorList>
            <person name="Haygood M."/>
            <person name="Podell S."/>
            <person name="Anderson C."/>
            <person name="Hopkinson B."/>
            <person name="Roe K."/>
            <person name="Barbeau K."/>
            <person name="Gaasterland T."/>
            <person name="Ferriera S."/>
            <person name="Johnson J."/>
            <person name="Kravitz S."/>
            <person name="Beeson K."/>
            <person name="Sutton G."/>
            <person name="Rogers Y.-H."/>
            <person name="Friedman R."/>
            <person name="Frazier M."/>
            <person name="Venter J.C."/>
        </authorList>
    </citation>
    <scope>NUCLEOTIDE SEQUENCE [LARGE SCALE GENOMIC DNA]</scope>
    <source>
        <strain evidence="1 2">ATCC 23134</strain>
    </source>
</reference>
<name>A1ZD26_MICM2</name>
<gene>
    <name evidence="1" type="ORF">M23134_05071</name>
</gene>
<sequence>MNKKLFENEYVQTSLVFINQEQTIYSYRWKQANKYLSPEMYQTETRRHRDYIQKYKPTFVMADFQESQFIISADLQPFVKTQVLDKMVETGTKKLAIIPPEDNVLKMSIEQTLEEQTAAPYAIRFFESVDEAKIWFVKKDIWHAYAHKL</sequence>
<dbReference type="Proteomes" id="UP000004095">
    <property type="component" value="Unassembled WGS sequence"/>
</dbReference>
<dbReference type="AlphaFoldDB" id="A1ZD26"/>
<dbReference type="RefSeq" id="WP_002693271.1">
    <property type="nucleotide sequence ID" value="NZ_AAWS01000002.1"/>
</dbReference>
<organism evidence="1 2">
    <name type="scientific">Microscilla marina ATCC 23134</name>
    <dbReference type="NCBI Taxonomy" id="313606"/>
    <lineage>
        <taxon>Bacteria</taxon>
        <taxon>Pseudomonadati</taxon>
        <taxon>Bacteroidota</taxon>
        <taxon>Cytophagia</taxon>
        <taxon>Cytophagales</taxon>
        <taxon>Microscillaceae</taxon>
        <taxon>Microscilla</taxon>
    </lineage>
</organism>
<dbReference type="EMBL" id="AAWS01000002">
    <property type="protein sequence ID" value="EAY31565.1"/>
    <property type="molecule type" value="Genomic_DNA"/>
</dbReference>